<dbReference type="InterPro" id="IPR038694">
    <property type="entry name" value="DUF427_sf"/>
</dbReference>
<protein>
    <recommendedName>
        <fullName evidence="1">DUF427 domain-containing protein</fullName>
    </recommendedName>
</protein>
<reference evidence="2" key="2">
    <citation type="submission" date="2020-09" db="EMBL/GenBank/DDBJ databases">
        <authorList>
            <person name="Sun Q."/>
            <person name="Zhou Y."/>
        </authorList>
    </citation>
    <scope>NUCLEOTIDE SEQUENCE</scope>
    <source>
        <strain evidence="2">CGMCC 4.7308</strain>
    </source>
</reference>
<dbReference type="EMBL" id="BMNA01000004">
    <property type="protein sequence ID" value="GGM04794.1"/>
    <property type="molecule type" value="Genomic_DNA"/>
</dbReference>
<evidence type="ECO:0000259" key="1">
    <source>
        <dbReference type="Pfam" id="PF04248"/>
    </source>
</evidence>
<dbReference type="PANTHER" id="PTHR43058:SF1">
    <property type="entry name" value="DUF427 DOMAIN-CONTAINING PROTEIN"/>
    <property type="match status" value="1"/>
</dbReference>
<feature type="domain" description="DUF427" evidence="1">
    <location>
        <begin position="17"/>
        <end position="110"/>
    </location>
</feature>
<evidence type="ECO:0000313" key="2">
    <source>
        <dbReference type="EMBL" id="GGM04794.1"/>
    </source>
</evidence>
<organism evidence="2 3">
    <name type="scientific">Nakamurella endophytica</name>
    <dbReference type="NCBI Taxonomy" id="1748367"/>
    <lineage>
        <taxon>Bacteria</taxon>
        <taxon>Bacillati</taxon>
        <taxon>Actinomycetota</taxon>
        <taxon>Actinomycetes</taxon>
        <taxon>Nakamurellales</taxon>
        <taxon>Nakamurellaceae</taxon>
        <taxon>Nakamurella</taxon>
    </lineage>
</organism>
<proteinExistence type="predicted"/>
<reference evidence="2" key="1">
    <citation type="journal article" date="2014" name="Int. J. Syst. Evol. Microbiol.">
        <title>Complete genome sequence of Corynebacterium casei LMG S-19264T (=DSM 44701T), isolated from a smear-ripened cheese.</title>
        <authorList>
            <consortium name="US DOE Joint Genome Institute (JGI-PGF)"/>
            <person name="Walter F."/>
            <person name="Albersmeier A."/>
            <person name="Kalinowski J."/>
            <person name="Ruckert C."/>
        </authorList>
    </citation>
    <scope>NUCLEOTIDE SEQUENCE</scope>
    <source>
        <strain evidence="2">CGMCC 4.7308</strain>
    </source>
</reference>
<evidence type="ECO:0000313" key="3">
    <source>
        <dbReference type="Proteomes" id="UP000655208"/>
    </source>
</evidence>
<comment type="caution">
    <text evidence="2">The sequence shown here is derived from an EMBL/GenBank/DDBJ whole genome shotgun (WGS) entry which is preliminary data.</text>
</comment>
<dbReference type="Gene3D" id="2.170.150.40">
    <property type="entry name" value="Domain of unknown function (DUF427)"/>
    <property type="match status" value="1"/>
</dbReference>
<name>A0A917T0D7_9ACTN</name>
<sequence length="151" mass="16365">MWDYPRPPRLSPSSRHVRVAAGGLLVADSRRAVRVLETSHPPTWYLPVEDVVPGVLRRSAAAGTVCEWKGLATYWDVLRPDVPPLAAAAWSYQEPTPGFASITGYMSFLPALLECTVDGEPVRPQDGGFYGGWITGDVVGPFKGGPGSWGW</sequence>
<accession>A0A917T0D7</accession>
<dbReference type="Proteomes" id="UP000655208">
    <property type="component" value="Unassembled WGS sequence"/>
</dbReference>
<keyword evidence="3" id="KW-1185">Reference proteome</keyword>
<gene>
    <name evidence="2" type="ORF">GCM10011594_26300</name>
</gene>
<dbReference type="AlphaFoldDB" id="A0A917T0D7"/>
<dbReference type="PANTHER" id="PTHR43058">
    <property type="entry name" value="SLR0655 PROTEIN"/>
    <property type="match status" value="1"/>
</dbReference>
<dbReference type="InterPro" id="IPR007361">
    <property type="entry name" value="DUF427"/>
</dbReference>
<dbReference type="Pfam" id="PF04248">
    <property type="entry name" value="NTP_transf_9"/>
    <property type="match status" value="1"/>
</dbReference>